<accession>A0A2N7W6K6</accession>
<feature type="chain" id="PRO_5014898973" description="DUF4148 domain-containing protein" evidence="1">
    <location>
        <begin position="24"/>
        <end position="114"/>
    </location>
</feature>
<feature type="signal peptide" evidence="1">
    <location>
        <begin position="1"/>
        <end position="23"/>
    </location>
</feature>
<organism evidence="2 3">
    <name type="scientific">Trinickia soli</name>
    <dbReference type="NCBI Taxonomy" id="380675"/>
    <lineage>
        <taxon>Bacteria</taxon>
        <taxon>Pseudomonadati</taxon>
        <taxon>Pseudomonadota</taxon>
        <taxon>Betaproteobacteria</taxon>
        <taxon>Burkholderiales</taxon>
        <taxon>Burkholderiaceae</taxon>
        <taxon>Trinickia</taxon>
    </lineage>
</organism>
<name>A0A2N7W6K6_9BURK</name>
<evidence type="ECO:0008006" key="4">
    <source>
        <dbReference type="Google" id="ProtNLM"/>
    </source>
</evidence>
<dbReference type="Pfam" id="PF13663">
    <property type="entry name" value="DUF4148"/>
    <property type="match status" value="1"/>
</dbReference>
<evidence type="ECO:0000313" key="2">
    <source>
        <dbReference type="EMBL" id="PMS25024.1"/>
    </source>
</evidence>
<comment type="caution">
    <text evidence="2">The sequence shown here is derived from an EMBL/GenBank/DDBJ whole genome shotgun (WGS) entry which is preliminary data.</text>
</comment>
<protein>
    <recommendedName>
        <fullName evidence="4">DUF4148 domain-containing protein</fullName>
    </recommendedName>
</protein>
<dbReference type="InterPro" id="IPR025421">
    <property type="entry name" value="DUF4148"/>
</dbReference>
<keyword evidence="3" id="KW-1185">Reference proteome</keyword>
<proteinExistence type="predicted"/>
<keyword evidence="1" id="KW-0732">Signal</keyword>
<evidence type="ECO:0000313" key="3">
    <source>
        <dbReference type="Proteomes" id="UP000235347"/>
    </source>
</evidence>
<dbReference type="EMBL" id="PNYB01000008">
    <property type="protein sequence ID" value="PMS25024.1"/>
    <property type="molecule type" value="Genomic_DNA"/>
</dbReference>
<evidence type="ECO:0000256" key="1">
    <source>
        <dbReference type="SAM" id="SignalP"/>
    </source>
</evidence>
<dbReference type="RefSeq" id="WP_102610027.1">
    <property type="nucleotide sequence ID" value="NZ_CADIKD010000002.1"/>
</dbReference>
<sequence length="114" mass="11935">MKKSLIQGIVVAAVVMAPVVSFAQKNAPVTRAQLKSEIVRLEKSGYSPAGSDIDYPANLQAAEARTDDDERTAVKTTYGGEVVGATEAGSRAPASYRATSPYLDNAANALYVGD</sequence>
<dbReference type="AlphaFoldDB" id="A0A2N7W6K6"/>
<gene>
    <name evidence="2" type="ORF">C0Z19_11985</name>
</gene>
<reference evidence="2 3" key="1">
    <citation type="submission" date="2018-01" db="EMBL/GenBank/DDBJ databases">
        <title>Whole genome analyses suggest that Burkholderia sensu lato contains two further novel genera in the rhizoxinica-symbiotica group Mycetohabitans gen. nov., and Trinickia gen. nov.: implications for the evolution of diazotrophy and nodulation in the Burkholderiaceae.</title>
        <authorList>
            <person name="Estrada-de los Santos P."/>
            <person name="Palmer M."/>
            <person name="Chavez-Ramirez B."/>
            <person name="Beukes C."/>
            <person name="Steenkamp E.T."/>
            <person name="Hirsch A.M."/>
            <person name="Manyaka P."/>
            <person name="Maluk M."/>
            <person name="Lafos M."/>
            <person name="Crook M."/>
            <person name="Gross E."/>
            <person name="Simon M.F."/>
            <person name="Bueno dos Reis Junior F."/>
            <person name="Poole P.S."/>
            <person name="Venter S.N."/>
            <person name="James E.K."/>
        </authorList>
    </citation>
    <scope>NUCLEOTIDE SEQUENCE [LARGE SCALE GENOMIC DNA]</scope>
    <source>
        <strain evidence="2 3">GP25-8</strain>
    </source>
</reference>
<dbReference type="Proteomes" id="UP000235347">
    <property type="component" value="Unassembled WGS sequence"/>
</dbReference>